<dbReference type="EMBL" id="QEAP01000192">
    <property type="protein sequence ID" value="TPX73331.1"/>
    <property type="molecule type" value="Genomic_DNA"/>
</dbReference>
<evidence type="ECO:0008006" key="3">
    <source>
        <dbReference type="Google" id="ProtNLM"/>
    </source>
</evidence>
<dbReference type="InterPro" id="IPR036866">
    <property type="entry name" value="RibonucZ/Hydroxyglut_hydro"/>
</dbReference>
<organism evidence="1 2">
    <name type="scientific">Chytriomyces confervae</name>
    <dbReference type="NCBI Taxonomy" id="246404"/>
    <lineage>
        <taxon>Eukaryota</taxon>
        <taxon>Fungi</taxon>
        <taxon>Fungi incertae sedis</taxon>
        <taxon>Chytridiomycota</taxon>
        <taxon>Chytridiomycota incertae sedis</taxon>
        <taxon>Chytridiomycetes</taxon>
        <taxon>Chytridiales</taxon>
        <taxon>Chytriomycetaceae</taxon>
        <taxon>Chytriomyces</taxon>
    </lineage>
</organism>
<evidence type="ECO:0000313" key="1">
    <source>
        <dbReference type="EMBL" id="TPX73331.1"/>
    </source>
</evidence>
<evidence type="ECO:0000313" key="2">
    <source>
        <dbReference type="Proteomes" id="UP000320333"/>
    </source>
</evidence>
<dbReference type="SUPFAM" id="SSF56281">
    <property type="entry name" value="Metallo-hydrolase/oxidoreductase"/>
    <property type="match status" value="1"/>
</dbReference>
<dbReference type="PANTHER" id="PTHR33835:SF1">
    <property type="entry name" value="METALLO-BETA-LACTAMASE DOMAIN-CONTAINING PROTEIN"/>
    <property type="match status" value="1"/>
</dbReference>
<gene>
    <name evidence="1" type="ORF">CcCBS67573_g05394</name>
</gene>
<dbReference type="InterPro" id="IPR025638">
    <property type="entry name" value="DUF4336"/>
</dbReference>
<sequence>MTLGTEIERGSVQKLAEGLWSIHTDFFFGEGNLGNRSVIVQLAHALAIINATPVTESSVAQVRDIEAATNLKLEYILSTGDWHYLRMGEWLNHFPSAKAYIPAGRLEQKIPELDAPFPYVLLDNSVENPLPELEPHLKCQTIFGMKQHTGPEPRIEYAYLHAGSKTLISGDAFWYAEKDMIFSMYYSDNEQGRICFHFGKFTVVADKDALLTSHARILTWDFDNFIPVHGSLSMFVRGNARDKFLNSVDFLTNA</sequence>
<name>A0A507FAH1_9FUNG</name>
<comment type="caution">
    <text evidence="1">The sequence shown here is derived from an EMBL/GenBank/DDBJ whole genome shotgun (WGS) entry which is preliminary data.</text>
</comment>
<keyword evidence="2" id="KW-1185">Reference proteome</keyword>
<accession>A0A507FAH1</accession>
<dbReference type="AlphaFoldDB" id="A0A507FAH1"/>
<dbReference type="PANTHER" id="PTHR33835">
    <property type="entry name" value="YALI0C07656P"/>
    <property type="match status" value="1"/>
</dbReference>
<dbReference type="OrthoDB" id="421671at2759"/>
<reference evidence="1 2" key="1">
    <citation type="journal article" date="2019" name="Sci. Rep.">
        <title>Comparative genomics of chytrid fungi reveal insights into the obligate biotrophic and pathogenic lifestyle of Synchytrium endobioticum.</title>
        <authorList>
            <person name="van de Vossenberg B.T.L.H."/>
            <person name="Warris S."/>
            <person name="Nguyen H.D.T."/>
            <person name="van Gent-Pelzer M.P.E."/>
            <person name="Joly D.L."/>
            <person name="van de Geest H.C."/>
            <person name="Bonants P.J.M."/>
            <person name="Smith D.S."/>
            <person name="Levesque C.A."/>
            <person name="van der Lee T.A.J."/>
        </authorList>
    </citation>
    <scope>NUCLEOTIDE SEQUENCE [LARGE SCALE GENOMIC DNA]</scope>
    <source>
        <strain evidence="1 2">CBS 675.73</strain>
    </source>
</reference>
<protein>
    <recommendedName>
        <fullName evidence="3">Metallo-beta-lactamase domain-containing protein</fullName>
    </recommendedName>
</protein>
<proteinExistence type="predicted"/>
<dbReference type="Proteomes" id="UP000320333">
    <property type="component" value="Unassembled WGS sequence"/>
</dbReference>